<dbReference type="PROSITE" id="PS50305">
    <property type="entry name" value="SIRTUIN"/>
    <property type="match status" value="1"/>
</dbReference>
<dbReference type="FunFam" id="3.30.1600.10:FF:000013">
    <property type="entry name" value="NAD-dependent protein deacetylase sirtuin-1"/>
    <property type="match status" value="1"/>
</dbReference>
<evidence type="ECO:0000256" key="3">
    <source>
        <dbReference type="ARBA" id="ARBA00006924"/>
    </source>
</evidence>
<feature type="binding site" evidence="13">
    <location>
        <position position="287"/>
    </location>
    <ligand>
        <name>Zn(2+)</name>
        <dbReference type="ChEBI" id="CHEBI:29105"/>
    </ligand>
</feature>
<dbReference type="EC" id="2.3.1.286" evidence="4"/>
<dbReference type="PANTHER" id="PTHR11085">
    <property type="entry name" value="NAD-DEPENDENT PROTEIN DEACYLASE SIRTUIN-5, MITOCHONDRIAL-RELATED"/>
    <property type="match status" value="1"/>
</dbReference>
<feature type="binding site" evidence="13">
    <location>
        <position position="266"/>
    </location>
    <ligand>
        <name>Zn(2+)</name>
        <dbReference type="ChEBI" id="CHEBI:29105"/>
    </ligand>
</feature>
<proteinExistence type="inferred from homology"/>
<protein>
    <recommendedName>
        <fullName evidence="10">NAD-dependent protein deacetylase sir-2.1</fullName>
        <ecNumber evidence="4">2.3.1.286</ecNumber>
    </recommendedName>
    <alternativeName>
        <fullName evidence="11">Protein sir-2.1</fullName>
    </alternativeName>
    <alternativeName>
        <fullName evidence="12">Regulatory protein SIR2 homolog 1</fullName>
    </alternativeName>
</protein>
<keyword evidence="9" id="KW-0539">Nucleus</keyword>
<sequence length="552" mass="62039">MHAREGILVNDVFQIEEFLFDANSVDDDLVDSTRKDVNASTPGTSHAHHVGDRFEDTCLFDSGSRESDWKPASASIKIVETMANQGASPREMLRTLLPNLTLPDDISEDDIFRIIHQIISSDRPRREKLVEYNTFEDAIELFRRSRRILVLTGAGVSVSCGIPDFRSKDGIYARLRVEYPDLPDPTAMFDISYFARDPKPFFEFAREIFPGQFEASISHYFIKALEMEDKLLRNYTQNIDTLEQVAGINRVVQCHGSFAKATCRFCGTQVNGMSIKDDVFARRIAMCRVCNDPRGVLKPDIVFFGEDLPDEFHDRMVEDRPEADLLVVIGSSLKVQPVALIPFSVEPNVPQILINRESLSNYTPDIELLGNCDDIIAQIALALGPPYTEIFKKGCFEASIKKLKLLDEPSPKRPRPEEEAACMWQARYVSVDSKLPPDAYLFVAPNKNLFSGAEMVYDKDDDVFCQLRQYHREFSSSSSESSPDSENIIEMTGRTRSLSLTVPAARVNTVFHPVRRTNSCPLSGENALISSDLPDCTSDLSDDAHVVKEAPN</sequence>
<evidence type="ECO:0000256" key="9">
    <source>
        <dbReference type="ARBA" id="ARBA00023242"/>
    </source>
</evidence>
<comment type="similarity">
    <text evidence="3">Belongs to the sirtuin family. Class I subfamily.</text>
</comment>
<dbReference type="Pfam" id="PF02146">
    <property type="entry name" value="SIR2"/>
    <property type="match status" value="1"/>
</dbReference>
<dbReference type="Gene3D" id="3.40.50.1220">
    <property type="entry name" value="TPP-binding domain"/>
    <property type="match status" value="1"/>
</dbReference>
<evidence type="ECO:0000256" key="8">
    <source>
        <dbReference type="ARBA" id="ARBA00023027"/>
    </source>
</evidence>
<comment type="subcellular location">
    <subcellularLocation>
        <location evidence="2">Nucleus</location>
    </subcellularLocation>
</comment>
<evidence type="ECO:0000313" key="16">
    <source>
        <dbReference type="EMBL" id="VDD89521.1"/>
    </source>
</evidence>
<evidence type="ECO:0000256" key="4">
    <source>
        <dbReference type="ARBA" id="ARBA00012928"/>
    </source>
</evidence>
<dbReference type="GO" id="GO:0002039">
    <property type="term" value="F:p53 binding"/>
    <property type="evidence" value="ECO:0007669"/>
    <property type="project" value="TreeGrafter"/>
</dbReference>
<evidence type="ECO:0000313" key="17">
    <source>
        <dbReference type="Proteomes" id="UP000274131"/>
    </source>
</evidence>
<keyword evidence="7 13" id="KW-0862">Zinc</keyword>
<feature type="domain" description="Deacetylase sirtuin-type" evidence="15">
    <location>
        <begin position="128"/>
        <end position="394"/>
    </location>
</feature>
<evidence type="ECO:0000256" key="11">
    <source>
        <dbReference type="ARBA" id="ARBA00075618"/>
    </source>
</evidence>
<dbReference type="GO" id="GO:0005637">
    <property type="term" value="C:nuclear inner membrane"/>
    <property type="evidence" value="ECO:0007669"/>
    <property type="project" value="TreeGrafter"/>
</dbReference>
<dbReference type="GO" id="GO:0070403">
    <property type="term" value="F:NAD+ binding"/>
    <property type="evidence" value="ECO:0007669"/>
    <property type="project" value="InterPro"/>
</dbReference>
<dbReference type="STRING" id="51028.A0A158QAA4"/>
<evidence type="ECO:0000256" key="6">
    <source>
        <dbReference type="ARBA" id="ARBA00022723"/>
    </source>
</evidence>
<feature type="active site" description="Proton acceptor" evidence="13">
    <location>
        <position position="255"/>
    </location>
</feature>
<dbReference type="Gene3D" id="3.30.1600.10">
    <property type="entry name" value="SIR2/SIRT2 'Small Domain"/>
    <property type="match status" value="1"/>
</dbReference>
<dbReference type="OrthoDB" id="424302at2759"/>
<organism evidence="18">
    <name type="scientific">Enterobius vermicularis</name>
    <name type="common">Human pinworm</name>
    <dbReference type="NCBI Taxonomy" id="51028"/>
    <lineage>
        <taxon>Eukaryota</taxon>
        <taxon>Metazoa</taxon>
        <taxon>Ecdysozoa</taxon>
        <taxon>Nematoda</taxon>
        <taxon>Chromadorea</taxon>
        <taxon>Rhabditida</taxon>
        <taxon>Spirurina</taxon>
        <taxon>Oxyuridomorpha</taxon>
        <taxon>Oxyuroidea</taxon>
        <taxon>Oxyuridae</taxon>
        <taxon>Enterobius</taxon>
    </lineage>
</organism>
<dbReference type="GO" id="GO:0017136">
    <property type="term" value="F:histone deacetylase activity, NAD-dependent"/>
    <property type="evidence" value="ECO:0007669"/>
    <property type="project" value="TreeGrafter"/>
</dbReference>
<reference evidence="16 17" key="2">
    <citation type="submission" date="2018-10" db="EMBL/GenBank/DDBJ databases">
        <authorList>
            <consortium name="Pathogen Informatics"/>
        </authorList>
    </citation>
    <scope>NUCLEOTIDE SEQUENCE [LARGE SCALE GENOMIC DNA]</scope>
</reference>
<dbReference type="GO" id="GO:0005654">
    <property type="term" value="C:nucleoplasm"/>
    <property type="evidence" value="ECO:0007669"/>
    <property type="project" value="TreeGrafter"/>
</dbReference>
<dbReference type="InterPro" id="IPR003000">
    <property type="entry name" value="Sirtuin"/>
</dbReference>
<feature type="binding site" evidence="13">
    <location>
        <position position="290"/>
    </location>
    <ligand>
        <name>Zn(2+)</name>
        <dbReference type="ChEBI" id="CHEBI:29105"/>
    </ligand>
</feature>
<dbReference type="AlphaFoldDB" id="A0A158QAA4"/>
<keyword evidence="5" id="KW-0808">Transferase</keyword>
<dbReference type="EMBL" id="UXUI01007811">
    <property type="protein sequence ID" value="VDD89521.1"/>
    <property type="molecule type" value="Genomic_DNA"/>
</dbReference>
<dbReference type="Proteomes" id="UP000274131">
    <property type="component" value="Unassembled WGS sequence"/>
</dbReference>
<dbReference type="GO" id="GO:0033553">
    <property type="term" value="C:rDNA heterochromatin"/>
    <property type="evidence" value="ECO:0007669"/>
    <property type="project" value="TreeGrafter"/>
</dbReference>
<dbReference type="WBParaSite" id="EVEC_0000456401-mRNA-1">
    <property type="protein sequence ID" value="EVEC_0000456401-mRNA-1"/>
    <property type="gene ID" value="EVEC_0000456401"/>
</dbReference>
<dbReference type="PANTHER" id="PTHR11085:SF9">
    <property type="entry name" value="NAD-DEPENDENT PROTEIN DEACETYLASE SIRTUIN-1"/>
    <property type="match status" value="1"/>
</dbReference>
<evidence type="ECO:0000256" key="2">
    <source>
        <dbReference type="ARBA" id="ARBA00004123"/>
    </source>
</evidence>
<dbReference type="InterPro" id="IPR029035">
    <property type="entry name" value="DHS-like_NAD/FAD-binding_dom"/>
</dbReference>
<evidence type="ECO:0000256" key="7">
    <source>
        <dbReference type="ARBA" id="ARBA00022833"/>
    </source>
</evidence>
<dbReference type="InterPro" id="IPR026590">
    <property type="entry name" value="Ssirtuin_cat_dom"/>
</dbReference>
<reference evidence="18" key="1">
    <citation type="submission" date="2016-04" db="UniProtKB">
        <authorList>
            <consortium name="WormBaseParasite"/>
        </authorList>
    </citation>
    <scope>IDENTIFICATION</scope>
</reference>
<feature type="region of interest" description="Disordered" evidence="14">
    <location>
        <begin position="533"/>
        <end position="552"/>
    </location>
</feature>
<evidence type="ECO:0000313" key="18">
    <source>
        <dbReference type="WBParaSite" id="EVEC_0000456401-mRNA-1"/>
    </source>
</evidence>
<keyword evidence="8" id="KW-0520">NAD</keyword>
<evidence type="ECO:0000256" key="1">
    <source>
        <dbReference type="ARBA" id="ARBA00001947"/>
    </source>
</evidence>
<accession>A0A158QAA4</accession>
<evidence type="ECO:0000256" key="10">
    <source>
        <dbReference type="ARBA" id="ARBA00068847"/>
    </source>
</evidence>
<gene>
    <name evidence="16" type="ORF">EVEC_LOCUS4272</name>
</gene>
<name>A0A158QAA4_ENTVE</name>
<evidence type="ECO:0000259" key="15">
    <source>
        <dbReference type="PROSITE" id="PS50305"/>
    </source>
</evidence>
<dbReference type="SUPFAM" id="SSF52467">
    <property type="entry name" value="DHS-like NAD/FAD-binding domain"/>
    <property type="match status" value="1"/>
</dbReference>
<evidence type="ECO:0000256" key="12">
    <source>
        <dbReference type="ARBA" id="ARBA00083601"/>
    </source>
</evidence>
<comment type="cofactor">
    <cofactor evidence="1">
        <name>Zn(2+)</name>
        <dbReference type="ChEBI" id="CHEBI:29105"/>
    </cofactor>
</comment>
<keyword evidence="6 13" id="KW-0479">Metal-binding</keyword>
<dbReference type="GO" id="GO:0003714">
    <property type="term" value="F:transcription corepressor activity"/>
    <property type="evidence" value="ECO:0007669"/>
    <property type="project" value="TreeGrafter"/>
</dbReference>
<evidence type="ECO:0000256" key="5">
    <source>
        <dbReference type="ARBA" id="ARBA00022679"/>
    </source>
</evidence>
<feature type="binding site" evidence="13">
    <location>
        <position position="263"/>
    </location>
    <ligand>
        <name>Zn(2+)</name>
        <dbReference type="ChEBI" id="CHEBI:29105"/>
    </ligand>
</feature>
<evidence type="ECO:0000256" key="13">
    <source>
        <dbReference type="PROSITE-ProRule" id="PRU00236"/>
    </source>
</evidence>
<dbReference type="GO" id="GO:0046872">
    <property type="term" value="F:metal ion binding"/>
    <property type="evidence" value="ECO:0007669"/>
    <property type="project" value="UniProtKB-KW"/>
</dbReference>
<evidence type="ECO:0000256" key="14">
    <source>
        <dbReference type="SAM" id="MobiDB-lite"/>
    </source>
</evidence>
<feature type="compositionally biased region" description="Basic and acidic residues" evidence="14">
    <location>
        <begin position="542"/>
        <end position="552"/>
    </location>
</feature>
<dbReference type="InterPro" id="IPR026591">
    <property type="entry name" value="Sirtuin_cat_small_dom_sf"/>
</dbReference>
<dbReference type="InterPro" id="IPR050134">
    <property type="entry name" value="NAD-dep_sirtuin_deacylases"/>
</dbReference>
<keyword evidence="17" id="KW-1185">Reference proteome</keyword>